<evidence type="ECO:0000256" key="2">
    <source>
        <dbReference type="SAM" id="MobiDB-lite"/>
    </source>
</evidence>
<organism evidence="3 4">
    <name type="scientific">Aspergillus pseudonomiae</name>
    <dbReference type="NCBI Taxonomy" id="1506151"/>
    <lineage>
        <taxon>Eukaryota</taxon>
        <taxon>Fungi</taxon>
        <taxon>Dikarya</taxon>
        <taxon>Ascomycota</taxon>
        <taxon>Pezizomycotina</taxon>
        <taxon>Eurotiomycetes</taxon>
        <taxon>Eurotiomycetidae</taxon>
        <taxon>Eurotiales</taxon>
        <taxon>Aspergillaceae</taxon>
        <taxon>Aspergillus</taxon>
        <taxon>Aspergillus subgen. Circumdati</taxon>
    </lineage>
</organism>
<feature type="compositionally biased region" description="Polar residues" evidence="2">
    <location>
        <begin position="474"/>
        <end position="483"/>
    </location>
</feature>
<feature type="region of interest" description="Disordered" evidence="2">
    <location>
        <begin position="472"/>
        <end position="499"/>
    </location>
</feature>
<feature type="compositionally biased region" description="Polar residues" evidence="2">
    <location>
        <begin position="774"/>
        <end position="783"/>
    </location>
</feature>
<dbReference type="EMBL" id="ML736748">
    <property type="protein sequence ID" value="KAE8407350.1"/>
    <property type="molecule type" value="Genomic_DNA"/>
</dbReference>
<dbReference type="OrthoDB" id="5406275at2759"/>
<protein>
    <submittedName>
        <fullName evidence="3">Uncharacterized protein</fullName>
    </submittedName>
</protein>
<dbReference type="RefSeq" id="XP_031944669.1">
    <property type="nucleotide sequence ID" value="XM_032086422.1"/>
</dbReference>
<accession>A0A5N7DLP3</accession>
<gene>
    <name evidence="3" type="ORF">BDV37DRAFT_279883</name>
</gene>
<reference evidence="3 4" key="1">
    <citation type="submission" date="2019-04" db="EMBL/GenBank/DDBJ databases">
        <authorList>
            <consortium name="DOE Joint Genome Institute"/>
            <person name="Mondo S."/>
            <person name="Kjaerbolling I."/>
            <person name="Vesth T."/>
            <person name="Frisvad J.C."/>
            <person name="Nybo J.L."/>
            <person name="Theobald S."/>
            <person name="Kildgaard S."/>
            <person name="Isbrandt T."/>
            <person name="Kuo A."/>
            <person name="Sato A."/>
            <person name="Lyhne E.K."/>
            <person name="Kogle M.E."/>
            <person name="Wiebenga A."/>
            <person name="Kun R.S."/>
            <person name="Lubbers R.J."/>
            <person name="Makela M.R."/>
            <person name="Barry K."/>
            <person name="Chovatia M."/>
            <person name="Clum A."/>
            <person name="Daum C."/>
            <person name="Haridas S."/>
            <person name="He G."/>
            <person name="LaButti K."/>
            <person name="Lipzen A."/>
            <person name="Riley R."/>
            <person name="Salamov A."/>
            <person name="Simmons B.A."/>
            <person name="Magnuson J.K."/>
            <person name="Henrissat B."/>
            <person name="Mortensen U.H."/>
            <person name="Larsen T.O."/>
            <person name="Devries R.P."/>
            <person name="Grigoriev I.V."/>
            <person name="Machida M."/>
            <person name="Baker S.E."/>
            <person name="Andersen M.R."/>
            <person name="Cantor M.N."/>
            <person name="Hua S.X."/>
        </authorList>
    </citation>
    <scope>NUCLEOTIDE SEQUENCE [LARGE SCALE GENOMIC DNA]</scope>
    <source>
        <strain evidence="3 4">CBS 119388</strain>
    </source>
</reference>
<proteinExistence type="predicted"/>
<evidence type="ECO:0000313" key="3">
    <source>
        <dbReference type="EMBL" id="KAE8407350.1"/>
    </source>
</evidence>
<dbReference type="Proteomes" id="UP000325579">
    <property type="component" value="Unassembled WGS sequence"/>
</dbReference>
<dbReference type="AlphaFoldDB" id="A0A5N7DLP3"/>
<sequence length="783" mass="84644">MAILSKKPTANELTPEEEEQALQKIHENKIRKASTKEYIEDVKNSLLFQPGFNWSDLLSAAPISVSLLGSLFVASTIPDATDITIIAPKGGFKYLANFDSDVSLNACLVQCSDTGAKAFSTASNSFDAIVLNTGPIKQTVNEIIAAMGDANLVESQLMPAMKTLTEVAKASEDRAREMEQAFQMWLDVVCELHACVVQTSTNASEKRTANQVQLAAAQMRLASTKEARKVAKKSLDTLQNSLQMATSAYKKAADEFPSGWDLVAQQLVSDLGDSLTNAINLAVPALIENYSMTEKMKAGVNIFEGNNGGAKGGSVGDGKVDNSNVPEATRVPSPTPRATLPYPNDPAYGIIGPIRNYVTTVSSFVSGGPDRGVDWELLKDKDPNKQNNGLGVLAALLQDAQDNFKPSSNPPSTDLTDVFNKTKIVTDGLQEAIKQNETLNGSALPGPDSKDVKQWQLDMQISSAKAVQLDTDSKNLATASSPPSVKETKATSTPTDKKGALRQQIIDAATTKLQMTSQVMETTTVQYQKASANLVEVQQKIGEIQGELASLKATNINLDKIKAILVKSIEILVQLKSQINRLVAFFAAVSTLVDHAVNNQVSPFLDYLKASTSVGGPSLLNFSFTEFQQQMIFGYALSIRSFFDLFRDIGQMYLQVHNGFIRQGLEMVNNLQTEYNSAGDSKQKQRILDQRNKEVSDFSSSSIEGVKQLVQSRQQDITDNLASNAADAANSLDFVPVTPTQPVTKAITDSTDASREAAEKGIAQSNKYIPRPLNDTSSLVDDS</sequence>
<feature type="coiled-coil region" evidence="1">
    <location>
        <begin position="527"/>
        <end position="554"/>
    </location>
</feature>
<dbReference type="PANTHER" id="PTHR33488">
    <property type="entry name" value="ZGC:162509"/>
    <property type="match status" value="1"/>
</dbReference>
<dbReference type="PANTHER" id="PTHR33488:SF2">
    <property type="entry name" value="EARLY ENDOSOME ANTIGEN 1-LIKE"/>
    <property type="match status" value="1"/>
</dbReference>
<dbReference type="GeneID" id="43671113"/>
<evidence type="ECO:0000256" key="1">
    <source>
        <dbReference type="SAM" id="Coils"/>
    </source>
</evidence>
<keyword evidence="4" id="KW-1185">Reference proteome</keyword>
<keyword evidence="1" id="KW-0175">Coiled coil</keyword>
<feature type="region of interest" description="Disordered" evidence="2">
    <location>
        <begin position="745"/>
        <end position="783"/>
    </location>
</feature>
<name>A0A5N7DLP3_9EURO</name>
<evidence type="ECO:0000313" key="4">
    <source>
        <dbReference type="Proteomes" id="UP000325579"/>
    </source>
</evidence>